<dbReference type="Gene3D" id="3.40.50.2000">
    <property type="entry name" value="Glycogen Phosphorylase B"/>
    <property type="match status" value="2"/>
</dbReference>
<feature type="domain" description="Glycosyl transferase family 1" evidence="2">
    <location>
        <begin position="549"/>
        <end position="707"/>
    </location>
</feature>
<dbReference type="PANTHER" id="PTHR45947:SF3">
    <property type="entry name" value="SULFOQUINOVOSYL TRANSFERASE SQD2"/>
    <property type="match status" value="1"/>
</dbReference>
<dbReference type="EMBL" id="FWXF01000028">
    <property type="protein sequence ID" value="SMC28156.1"/>
    <property type="molecule type" value="Genomic_DNA"/>
</dbReference>
<organism evidence="4 5">
    <name type="scientific">Desulfacinum hydrothermale DSM 13146</name>
    <dbReference type="NCBI Taxonomy" id="1121390"/>
    <lineage>
        <taxon>Bacteria</taxon>
        <taxon>Pseudomonadati</taxon>
        <taxon>Thermodesulfobacteriota</taxon>
        <taxon>Syntrophobacteria</taxon>
        <taxon>Syntrophobacterales</taxon>
        <taxon>Syntrophobacteraceae</taxon>
        <taxon>Desulfacinum</taxon>
    </lineage>
</organism>
<dbReference type="InterPro" id="IPR028098">
    <property type="entry name" value="Glyco_trans_4-like_N"/>
</dbReference>
<dbReference type="InterPro" id="IPR001296">
    <property type="entry name" value="Glyco_trans_1"/>
</dbReference>
<dbReference type="Gene3D" id="3.60.21.10">
    <property type="match status" value="1"/>
</dbReference>
<evidence type="ECO:0000313" key="5">
    <source>
        <dbReference type="Proteomes" id="UP000192783"/>
    </source>
</evidence>
<dbReference type="GO" id="GO:0016757">
    <property type="term" value="F:glycosyltransferase activity"/>
    <property type="evidence" value="ECO:0007669"/>
    <property type="project" value="InterPro"/>
</dbReference>
<feature type="transmembrane region" description="Helical" evidence="1">
    <location>
        <begin position="7"/>
        <end position="27"/>
    </location>
</feature>
<dbReference type="InterPro" id="IPR050194">
    <property type="entry name" value="Glycosyltransferase_grp1"/>
</dbReference>
<dbReference type="STRING" id="1121390.SAMN02746041_03193"/>
<gene>
    <name evidence="4" type="ORF">SAMN02746041_03193</name>
</gene>
<dbReference type="SUPFAM" id="SSF56300">
    <property type="entry name" value="Metallo-dependent phosphatases"/>
    <property type="match status" value="1"/>
</dbReference>
<dbReference type="PANTHER" id="PTHR45947">
    <property type="entry name" value="SULFOQUINOVOSYL TRANSFERASE SQD2"/>
    <property type="match status" value="1"/>
</dbReference>
<feature type="domain" description="Glycosyltransferase subfamily 4-like N-terminal" evidence="3">
    <location>
        <begin position="361"/>
        <end position="531"/>
    </location>
</feature>
<dbReference type="Pfam" id="PF00534">
    <property type="entry name" value="Glycos_transf_1"/>
    <property type="match status" value="1"/>
</dbReference>
<proteinExistence type="predicted"/>
<reference evidence="4 5" key="1">
    <citation type="submission" date="2017-04" db="EMBL/GenBank/DDBJ databases">
        <authorList>
            <person name="Afonso C.L."/>
            <person name="Miller P.J."/>
            <person name="Scott M.A."/>
            <person name="Spackman E."/>
            <person name="Goraichik I."/>
            <person name="Dimitrov K.M."/>
            <person name="Suarez D.L."/>
            <person name="Swayne D.E."/>
        </authorList>
    </citation>
    <scope>NUCLEOTIDE SEQUENCE [LARGE SCALE GENOMIC DNA]</scope>
    <source>
        <strain evidence="4 5">DSM 13146</strain>
    </source>
</reference>
<sequence length="738" mass="84005">MNRKKILTLYLLFTVVLMTVLVGYRIYLFVRETDYEALNAENIERIETTLHNKTSYKFAVIGNIRNSMRIFERRIAPLMSESGTEFMISVGNAVYDGAEGKYRLLYRGLKKLKIPYVLCAGHNEIEDFGAGKFYRHFGPYFFSFHLENSCFIFLDSTGRTSWTWQLRWLEEQLTAARNYPYRFVFLNHSLFSLPGFDPDEPHYVLEEKLSRNLRRLFSRYRVTAVFSAGYPAFHERAEQGVRYIVTGGGGGLLLDRSEPYQFVNVTVGPEQVSFENVAARDRLGTVREKLETLKLYLHSLFYMRLFNSLLVLSIISLVALKLYSLILRQEHLYRDFSIDEEELSKSPLRVAMFTNNYLPFIGGVPLSIDRLYRGLVKAGSKTKIFAPEYAEPWSDPEDGSVVRCPALFNLHLAGFPIANIFSRKIKAAFKTFECDLVHVHHPFWLGKKGMRLAKKRGLPVVLTYHTRLERYTHYLPFPGTAIKNLAAHLLIKRFANHCDAIITPTPSTEEYLRNLGVSALIETIPTGIDMEDYNCWTSQEVRELRSRYAASDEPLLISVSRMAREKNLDFLIDGLAKVKEQIHIPFKCLLVGDGPEKARLEEKAAALGLKEQVFFTGNLPPRDVARCYLAADLFVFASTSETQGMVLIEAMAGGCPVVAVRASGVHDAVRDGHNGLMVTESTGSWAKAVAMLLTDRRRLSALSENSRAFAEDFSEEKIAEKVLRLYRRVVVLGKSKAN</sequence>
<evidence type="ECO:0000256" key="1">
    <source>
        <dbReference type="SAM" id="Phobius"/>
    </source>
</evidence>
<accession>A0A1W1XW52</accession>
<keyword evidence="1" id="KW-1133">Transmembrane helix</keyword>
<keyword evidence="1" id="KW-0472">Membrane</keyword>
<dbReference type="RefSeq" id="WP_084059068.1">
    <property type="nucleotide sequence ID" value="NZ_FWXF01000028.1"/>
</dbReference>
<dbReference type="AlphaFoldDB" id="A0A1W1XW52"/>
<evidence type="ECO:0000313" key="4">
    <source>
        <dbReference type="EMBL" id="SMC28156.1"/>
    </source>
</evidence>
<evidence type="ECO:0000259" key="2">
    <source>
        <dbReference type="Pfam" id="PF00534"/>
    </source>
</evidence>
<keyword evidence="5" id="KW-1185">Reference proteome</keyword>
<dbReference type="Pfam" id="PF13439">
    <property type="entry name" value="Glyco_transf_4"/>
    <property type="match status" value="1"/>
</dbReference>
<dbReference type="SUPFAM" id="SSF53756">
    <property type="entry name" value="UDP-Glycosyltransferase/glycogen phosphorylase"/>
    <property type="match status" value="1"/>
</dbReference>
<keyword evidence="1" id="KW-0812">Transmembrane</keyword>
<evidence type="ECO:0000259" key="3">
    <source>
        <dbReference type="Pfam" id="PF13439"/>
    </source>
</evidence>
<protein>
    <submittedName>
        <fullName evidence="4">Glycosyltransferase involved in cell wall bisynthesis</fullName>
    </submittedName>
</protein>
<keyword evidence="4" id="KW-0808">Transferase</keyword>
<dbReference type="InterPro" id="IPR029052">
    <property type="entry name" value="Metallo-depent_PP-like"/>
</dbReference>
<name>A0A1W1XW52_9BACT</name>
<dbReference type="Proteomes" id="UP000192783">
    <property type="component" value="Unassembled WGS sequence"/>
</dbReference>
<dbReference type="OrthoDB" id="5490313at2"/>